<protein>
    <recommendedName>
        <fullName evidence="4">Oxysterol-binding protein</fullName>
    </recommendedName>
</protein>
<proteinExistence type="predicted"/>
<organism evidence="2 3">
    <name type="scientific">Coccomyxa subellipsoidea (strain C-169)</name>
    <name type="common">Green microalga</name>
    <dbReference type="NCBI Taxonomy" id="574566"/>
    <lineage>
        <taxon>Eukaryota</taxon>
        <taxon>Viridiplantae</taxon>
        <taxon>Chlorophyta</taxon>
        <taxon>core chlorophytes</taxon>
        <taxon>Trebouxiophyceae</taxon>
        <taxon>Trebouxiophyceae incertae sedis</taxon>
        <taxon>Coccomyxaceae</taxon>
        <taxon>Coccomyxa</taxon>
        <taxon>Coccomyxa subellipsoidea</taxon>
    </lineage>
</organism>
<feature type="region of interest" description="Disordered" evidence="1">
    <location>
        <begin position="291"/>
        <end position="320"/>
    </location>
</feature>
<keyword evidence="3" id="KW-1185">Reference proteome</keyword>
<dbReference type="AlphaFoldDB" id="I0YNG7"/>
<evidence type="ECO:0000256" key="1">
    <source>
        <dbReference type="SAM" id="MobiDB-lite"/>
    </source>
</evidence>
<gene>
    <name evidence="2" type="ORF">COCSUDRAFT_3622</name>
</gene>
<dbReference type="InterPro" id="IPR000648">
    <property type="entry name" value="Oxysterol-bd"/>
</dbReference>
<dbReference type="RefSeq" id="XP_005644480.1">
    <property type="nucleotide sequence ID" value="XM_005644423.1"/>
</dbReference>
<dbReference type="PANTHER" id="PTHR10972:SF96">
    <property type="entry name" value="OXYSTEROL-BINDING PROTEIN-RELATED PROTEIN 1A-RELATED"/>
    <property type="match status" value="1"/>
</dbReference>
<dbReference type="GeneID" id="17037910"/>
<dbReference type="Pfam" id="PF01237">
    <property type="entry name" value="Oxysterol_BP"/>
    <property type="match status" value="2"/>
</dbReference>
<feature type="non-terminal residue" evidence="2">
    <location>
        <position position="1"/>
    </location>
</feature>
<accession>I0YNG7</accession>
<evidence type="ECO:0000313" key="2">
    <source>
        <dbReference type="EMBL" id="EIE19936.1"/>
    </source>
</evidence>
<evidence type="ECO:0000313" key="3">
    <source>
        <dbReference type="Proteomes" id="UP000007264"/>
    </source>
</evidence>
<reference evidence="2 3" key="1">
    <citation type="journal article" date="2012" name="Genome Biol.">
        <title>The genome of the polar eukaryotic microalga coccomyxa subellipsoidea reveals traits of cold adaptation.</title>
        <authorList>
            <person name="Blanc G."/>
            <person name="Agarkova I."/>
            <person name="Grimwood J."/>
            <person name="Kuo A."/>
            <person name="Brueggeman A."/>
            <person name="Dunigan D."/>
            <person name="Gurnon J."/>
            <person name="Ladunga I."/>
            <person name="Lindquist E."/>
            <person name="Lucas S."/>
            <person name="Pangilinan J."/>
            <person name="Proschold T."/>
            <person name="Salamov A."/>
            <person name="Schmutz J."/>
            <person name="Weeks D."/>
            <person name="Yamada T."/>
            <person name="Claverie J.M."/>
            <person name="Grigoriev I."/>
            <person name="Van Etten J."/>
            <person name="Lomsadze A."/>
            <person name="Borodovsky M."/>
        </authorList>
    </citation>
    <scope>NUCLEOTIDE SEQUENCE [LARGE SCALE GENOMIC DNA]</scope>
    <source>
        <strain evidence="2 3">C-169</strain>
    </source>
</reference>
<dbReference type="OrthoDB" id="1914979at2759"/>
<dbReference type="InterPro" id="IPR037239">
    <property type="entry name" value="OSBP_sf"/>
</dbReference>
<feature type="compositionally biased region" description="Basic and acidic residues" evidence="1">
    <location>
        <begin position="291"/>
        <end position="313"/>
    </location>
</feature>
<dbReference type="EMBL" id="AGSI01000017">
    <property type="protein sequence ID" value="EIE19936.1"/>
    <property type="molecule type" value="Genomic_DNA"/>
</dbReference>
<feature type="non-terminal residue" evidence="2">
    <location>
        <position position="367"/>
    </location>
</feature>
<sequence>PPASRRDRLPDPKETLPSLNLFSLVKEWIGKDLHKLALPTHVSEPLTDLQRRIEAFESSELLDQASLKPLQQTILFAALLQVSAFVISTYNTVKRNDKPFKNLQNSTFELMYPEKGIRAIGEKVRHIPITVAMHVEGRGWVYEANDWFYMALRPPNYALFRPVGEFSVKFHDGDEYVWNSVNACVHNLVMGKRYCDHGGQFYRQGNKQLSLEELRVQESACGTCNLENFEKQSTKGTSLKWTLKFLTLEAVCWRRFLFPEWALHLNELTPELMTKLPPTDDRLRPDMRLMEHGLPRGQEKERLEAKQRQERNAAEAAGKPWQPRWFEKVPGGLRGFEKYRYKGGYWEARENGNWEGVRDIYGPGPND</sequence>
<dbReference type="Gene3D" id="2.40.160.120">
    <property type="match status" value="1"/>
</dbReference>
<dbReference type="GO" id="GO:0032934">
    <property type="term" value="F:sterol binding"/>
    <property type="evidence" value="ECO:0007669"/>
    <property type="project" value="TreeGrafter"/>
</dbReference>
<name>I0YNG7_COCSC</name>
<comment type="caution">
    <text evidence="2">The sequence shown here is derived from an EMBL/GenBank/DDBJ whole genome shotgun (WGS) entry which is preliminary data.</text>
</comment>
<evidence type="ECO:0008006" key="4">
    <source>
        <dbReference type="Google" id="ProtNLM"/>
    </source>
</evidence>
<dbReference type="GO" id="GO:0016020">
    <property type="term" value="C:membrane"/>
    <property type="evidence" value="ECO:0007669"/>
    <property type="project" value="TreeGrafter"/>
</dbReference>
<dbReference type="GO" id="GO:0005829">
    <property type="term" value="C:cytosol"/>
    <property type="evidence" value="ECO:0007669"/>
    <property type="project" value="TreeGrafter"/>
</dbReference>
<dbReference type="PANTHER" id="PTHR10972">
    <property type="entry name" value="OXYSTEROL-BINDING PROTEIN-RELATED"/>
    <property type="match status" value="1"/>
</dbReference>
<dbReference type="eggNOG" id="KOG1737">
    <property type="taxonomic scope" value="Eukaryota"/>
</dbReference>
<dbReference type="SUPFAM" id="SSF144000">
    <property type="entry name" value="Oxysterol-binding protein-like"/>
    <property type="match status" value="1"/>
</dbReference>
<dbReference type="Gene3D" id="3.30.70.3490">
    <property type="match status" value="1"/>
</dbReference>
<dbReference type="Proteomes" id="UP000007264">
    <property type="component" value="Unassembled WGS sequence"/>
</dbReference>
<dbReference type="KEGG" id="csl:COCSUDRAFT_3622"/>